<dbReference type="AlphaFoldDB" id="A0A8E6BA81"/>
<organism evidence="4 5">
    <name type="scientific">Telmatocola sphagniphila</name>
    <dbReference type="NCBI Taxonomy" id="1123043"/>
    <lineage>
        <taxon>Bacteria</taxon>
        <taxon>Pseudomonadati</taxon>
        <taxon>Planctomycetota</taxon>
        <taxon>Planctomycetia</taxon>
        <taxon>Gemmatales</taxon>
        <taxon>Gemmataceae</taxon>
    </lineage>
</organism>
<evidence type="ECO:0000256" key="1">
    <source>
        <dbReference type="ARBA" id="ARBA00022729"/>
    </source>
</evidence>
<dbReference type="RefSeq" id="WP_213499832.1">
    <property type="nucleotide sequence ID" value="NZ_CP074694.1"/>
</dbReference>
<dbReference type="PANTHER" id="PTHR10514:SF27">
    <property type="entry name" value="ANGIOTENSIN-CONVERTING ENZYME"/>
    <property type="match status" value="1"/>
</dbReference>
<keyword evidence="2" id="KW-1015">Disulfide bond</keyword>
<dbReference type="GO" id="GO:0016020">
    <property type="term" value="C:membrane"/>
    <property type="evidence" value="ECO:0007669"/>
    <property type="project" value="InterPro"/>
</dbReference>
<evidence type="ECO:0000256" key="3">
    <source>
        <dbReference type="ARBA" id="ARBA00023180"/>
    </source>
</evidence>
<dbReference type="PANTHER" id="PTHR10514">
    <property type="entry name" value="ANGIOTENSIN-CONVERTING ENZYME"/>
    <property type="match status" value="1"/>
</dbReference>
<dbReference type="GO" id="GO:0006508">
    <property type="term" value="P:proteolysis"/>
    <property type="evidence" value="ECO:0007669"/>
    <property type="project" value="InterPro"/>
</dbReference>
<dbReference type="InterPro" id="IPR001548">
    <property type="entry name" value="Peptidase_M2"/>
</dbReference>
<proteinExistence type="predicted"/>
<keyword evidence="3" id="KW-0325">Glycoprotein</keyword>
<dbReference type="GO" id="GO:0008237">
    <property type="term" value="F:metallopeptidase activity"/>
    <property type="evidence" value="ECO:0007669"/>
    <property type="project" value="InterPro"/>
</dbReference>
<accession>A0A8E6BA81</accession>
<keyword evidence="1" id="KW-0732">Signal</keyword>
<dbReference type="GO" id="GO:0008241">
    <property type="term" value="F:peptidyl-dipeptidase activity"/>
    <property type="evidence" value="ECO:0007669"/>
    <property type="project" value="InterPro"/>
</dbReference>
<evidence type="ECO:0000313" key="4">
    <source>
        <dbReference type="EMBL" id="QVL34648.1"/>
    </source>
</evidence>
<keyword evidence="5" id="KW-1185">Reference proteome</keyword>
<evidence type="ECO:0000256" key="2">
    <source>
        <dbReference type="ARBA" id="ARBA00023157"/>
    </source>
</evidence>
<sequence length="564" mass="64103">MDRRTFLATGAAAVAVPSLLQASPEMTDRAKKFISAHEAKFHKLDIAAGIAWWDANVSGKDADFQKKEDTQNKIDEALSDKKTFAELKTLKEAKDKGEIADKYIARQIDVLYLIYLEKQVDPALMKKMVEKANAVEKAFNVYRAQVEGTEYPDSKVRKVLKESKNSAERKAFWEASKGVGKNVEKDLKELVGLRNHAASELGFKNFHAMQLFLNEQDGESLIKLFDELDELTRVPFTKAKAEIDEKLAANCGVKVSELMPWHYHDPFFQESPAVFDADLDAPFKKADILKLCRDFYAGIGLPIDTVIAKSDLYEKKGKSPHAFCTDIDREGDVRVLANIVPNEYWMGTMLHELGHSVYSSKNIPQSVPYILRSESHILTTEGVAMQFQKFSKSRAWLEEMGIKVEDPKKFDEAAAKVLRNELLIFSRWCQVMLRFEKGMYENPEQDLNKLWWDNVEKYQLVKTPHGRHEPDYAAKIHICSSPVYYHNYMMGQLFASQVHHALVKAVYGENVKPSSVTYVGKKEAGNFMKEKVFVPGKLYDWRGLTKHVTGSDLSAKAFAEDFQG</sequence>
<dbReference type="Proteomes" id="UP000676194">
    <property type="component" value="Chromosome"/>
</dbReference>
<dbReference type="SUPFAM" id="SSF55486">
    <property type="entry name" value="Metalloproteases ('zincins'), catalytic domain"/>
    <property type="match status" value="1"/>
</dbReference>
<name>A0A8E6BA81_9BACT</name>
<reference evidence="4" key="1">
    <citation type="submission" date="2021-05" db="EMBL/GenBank/DDBJ databases">
        <title>Complete genome sequence of the cellulolytic planctomycete Telmatocola sphagniphila SP2T and characterization of the first cellulase from planctomycetes.</title>
        <authorList>
            <person name="Rakitin A.L."/>
            <person name="Beletsky A.V."/>
            <person name="Naumoff D.G."/>
            <person name="Kulichevskaya I.S."/>
            <person name="Mardanov A.V."/>
            <person name="Ravin N.V."/>
            <person name="Dedysh S.N."/>
        </authorList>
    </citation>
    <scope>NUCLEOTIDE SEQUENCE</scope>
    <source>
        <strain evidence="4">SP2T</strain>
    </source>
</reference>
<dbReference type="Pfam" id="PF01401">
    <property type="entry name" value="Peptidase_M2"/>
    <property type="match status" value="2"/>
</dbReference>
<dbReference type="EMBL" id="CP074694">
    <property type="protein sequence ID" value="QVL34648.1"/>
    <property type="molecule type" value="Genomic_DNA"/>
</dbReference>
<dbReference type="KEGG" id="tsph:KIH39_12285"/>
<protein>
    <submittedName>
        <fullName evidence="4">M2 family metallopeptidase</fullName>
    </submittedName>
</protein>
<dbReference type="Gene3D" id="1.10.1370.30">
    <property type="match status" value="1"/>
</dbReference>
<gene>
    <name evidence="4" type="ORF">KIH39_12285</name>
</gene>
<evidence type="ECO:0000313" key="5">
    <source>
        <dbReference type="Proteomes" id="UP000676194"/>
    </source>
</evidence>